<protein>
    <submittedName>
        <fullName evidence="2">Uncharacterized protein</fullName>
    </submittedName>
</protein>
<feature type="compositionally biased region" description="Polar residues" evidence="1">
    <location>
        <begin position="1"/>
        <end position="15"/>
    </location>
</feature>
<evidence type="ECO:0000256" key="1">
    <source>
        <dbReference type="SAM" id="MobiDB-lite"/>
    </source>
</evidence>
<proteinExistence type="predicted"/>
<dbReference type="Proteomes" id="UP000016929">
    <property type="component" value="Unassembled WGS sequence"/>
</dbReference>
<evidence type="ECO:0000313" key="2">
    <source>
        <dbReference type="EMBL" id="EMT60759.1"/>
    </source>
</evidence>
<reference evidence="3" key="1">
    <citation type="submission" date="2012-09" db="EMBL/GenBank/DDBJ databases">
        <title>Genome sequencing and comparative transcriptomics of race 1 and race 4 of banana pathogen: Fusarium oxysporum f. sp. cubense.</title>
        <authorList>
            <person name="Fang X."/>
            <person name="Huang J."/>
        </authorList>
    </citation>
    <scope>NUCLEOTIDE SEQUENCE [LARGE SCALE GENOMIC DNA]</scope>
    <source>
        <strain evidence="3">race 4</strain>
    </source>
</reference>
<gene>
    <name evidence="2" type="ORF">FOC4_h10017533</name>
</gene>
<dbReference type="HOGENOM" id="CLU_2216105_0_0_1"/>
<feature type="non-terminal residue" evidence="2">
    <location>
        <position position="1"/>
    </location>
</feature>
<feature type="non-terminal residue" evidence="2">
    <location>
        <position position="107"/>
    </location>
</feature>
<name>N1R769_FUSC4</name>
<reference evidence="3" key="2">
    <citation type="journal article" date="2014" name="PLoS ONE">
        <title>Genome and Transcriptome Analysis of the Fungal Pathogen Fusarium oxysporum f. sp. cubense Causing Banana Vascular Wilt Disease.</title>
        <authorList>
            <person name="Guo L."/>
            <person name="Han L."/>
            <person name="Yang L."/>
            <person name="Zeng H."/>
            <person name="Fan D."/>
            <person name="Zhu Y."/>
            <person name="Feng Y."/>
            <person name="Wang G."/>
            <person name="Peng C."/>
            <person name="Jiang X."/>
            <person name="Zhou D."/>
            <person name="Ni P."/>
            <person name="Liang C."/>
            <person name="Liu L."/>
            <person name="Wang J."/>
            <person name="Mao C."/>
            <person name="Fang X."/>
            <person name="Peng M."/>
            <person name="Huang J."/>
        </authorList>
    </citation>
    <scope>NUCLEOTIDE SEQUENCE [LARGE SCALE GENOMIC DNA]</scope>
    <source>
        <strain evidence="3">race 4</strain>
    </source>
</reference>
<sequence>IDLHSAASTSLQSPKVSGLAGSRAKHGQYHSTVFSKDQRSTKRSPSFETSNHCLSLSLSRNAQSKTVTFAASPQIAIFSSFLPPSQRLYKGVGIVLEETWKKSGSRL</sequence>
<dbReference type="AlphaFoldDB" id="N1R769"/>
<keyword evidence="3" id="KW-1185">Reference proteome</keyword>
<dbReference type="EMBL" id="KB726997">
    <property type="protein sequence ID" value="EMT60759.1"/>
    <property type="molecule type" value="Genomic_DNA"/>
</dbReference>
<accession>N1R769</accession>
<feature type="region of interest" description="Disordered" evidence="1">
    <location>
        <begin position="1"/>
        <end position="51"/>
    </location>
</feature>
<evidence type="ECO:0000313" key="3">
    <source>
        <dbReference type="Proteomes" id="UP000016929"/>
    </source>
</evidence>
<organism evidence="2 3">
    <name type="scientific">Fusarium oxysporum f. sp. cubense (strain race 4)</name>
    <name type="common">Panama disease fungus</name>
    <dbReference type="NCBI Taxonomy" id="2502994"/>
    <lineage>
        <taxon>Eukaryota</taxon>
        <taxon>Fungi</taxon>
        <taxon>Dikarya</taxon>
        <taxon>Ascomycota</taxon>
        <taxon>Pezizomycotina</taxon>
        <taxon>Sordariomycetes</taxon>
        <taxon>Hypocreomycetidae</taxon>
        <taxon>Hypocreales</taxon>
        <taxon>Nectriaceae</taxon>
        <taxon>Fusarium</taxon>
        <taxon>Fusarium oxysporum species complex</taxon>
    </lineage>
</organism>